<keyword evidence="5" id="KW-1185">Reference proteome</keyword>
<dbReference type="Gene3D" id="3.30.300.30">
    <property type="match status" value="1"/>
</dbReference>
<dbReference type="CDD" id="cd05941">
    <property type="entry name" value="MCS"/>
    <property type="match status" value="1"/>
</dbReference>
<dbReference type="OrthoDB" id="9803968at2"/>
<dbReference type="SUPFAM" id="SSF56801">
    <property type="entry name" value="Acetyl-CoA synthetase-like"/>
    <property type="match status" value="1"/>
</dbReference>
<evidence type="ECO:0000256" key="1">
    <source>
        <dbReference type="ARBA" id="ARBA00006432"/>
    </source>
</evidence>
<dbReference type="RefSeq" id="WP_100236572.1">
    <property type="nucleotide sequence ID" value="NZ_PGVG01000062.1"/>
</dbReference>
<dbReference type="GO" id="GO:0006631">
    <property type="term" value="P:fatty acid metabolic process"/>
    <property type="evidence" value="ECO:0007669"/>
    <property type="project" value="TreeGrafter"/>
</dbReference>
<dbReference type="InterPro" id="IPR045851">
    <property type="entry name" value="AMP-bd_C_sf"/>
</dbReference>
<dbReference type="InterPro" id="IPR000873">
    <property type="entry name" value="AMP-dep_synth/lig_dom"/>
</dbReference>
<dbReference type="InterPro" id="IPR020845">
    <property type="entry name" value="AMP-binding_CS"/>
</dbReference>
<dbReference type="PROSITE" id="PS00455">
    <property type="entry name" value="AMP_BINDING"/>
    <property type="match status" value="1"/>
</dbReference>
<dbReference type="GO" id="GO:0031956">
    <property type="term" value="F:medium-chain fatty acid-CoA ligase activity"/>
    <property type="evidence" value="ECO:0007669"/>
    <property type="project" value="TreeGrafter"/>
</dbReference>
<dbReference type="AlphaFoldDB" id="A0A2M8QXV1"/>
<reference evidence="4 5" key="1">
    <citation type="submission" date="2017-11" db="EMBL/GenBank/DDBJ databases">
        <title>Bradyrhizobium forestalis sp. nov., an efficient nitrogen-fixing bacterium isolated from nodules of forest legume species in the Amazon.</title>
        <authorList>
            <person name="Costa E.M."/>
            <person name="Guimaraes A."/>
            <person name="Carvalho T.S."/>
            <person name="Rodrigues T.L."/>
            <person name="Ribeiro P.R.A."/>
            <person name="Lebbe L."/>
            <person name="Willems A."/>
            <person name="Moreira F.M.S."/>
        </authorList>
    </citation>
    <scope>NUCLEOTIDE SEQUENCE [LARGE SCALE GENOMIC DNA]</scope>
    <source>
        <strain evidence="4 5">INPA54B</strain>
    </source>
</reference>
<evidence type="ECO:0000259" key="2">
    <source>
        <dbReference type="Pfam" id="PF00501"/>
    </source>
</evidence>
<gene>
    <name evidence="4" type="ORF">CVM73_36635</name>
</gene>
<evidence type="ECO:0000313" key="5">
    <source>
        <dbReference type="Proteomes" id="UP000231194"/>
    </source>
</evidence>
<dbReference type="InterPro" id="IPR042099">
    <property type="entry name" value="ANL_N_sf"/>
</dbReference>
<feature type="domain" description="AMP-dependent synthetase/ligase" evidence="2">
    <location>
        <begin position="24"/>
        <end position="366"/>
    </location>
</feature>
<evidence type="ECO:0000259" key="3">
    <source>
        <dbReference type="Pfam" id="PF13193"/>
    </source>
</evidence>
<comment type="caution">
    <text evidence="4">The sequence shown here is derived from an EMBL/GenBank/DDBJ whole genome shotgun (WGS) entry which is preliminary data.</text>
</comment>
<dbReference type="EMBL" id="PGVG01000062">
    <property type="protein sequence ID" value="PJG50410.1"/>
    <property type="molecule type" value="Genomic_DNA"/>
</dbReference>
<dbReference type="NCBIfam" id="NF005702">
    <property type="entry name" value="PRK07514.1"/>
    <property type="match status" value="1"/>
</dbReference>
<name>A0A2M8QXV1_9BRAD</name>
<dbReference type="PANTHER" id="PTHR43201">
    <property type="entry name" value="ACYL-COA SYNTHETASE"/>
    <property type="match status" value="1"/>
</dbReference>
<dbReference type="Proteomes" id="UP000231194">
    <property type="component" value="Unassembled WGS sequence"/>
</dbReference>
<feature type="domain" description="AMP-binding enzyme C-terminal" evidence="3">
    <location>
        <begin position="417"/>
        <end position="492"/>
    </location>
</feature>
<comment type="similarity">
    <text evidence="1">Belongs to the ATP-dependent AMP-binding enzyme family.</text>
</comment>
<proteinExistence type="inferred from homology"/>
<sequence>MNQAANANLFSRLFDGLDDLKRLAIETHDGARISYGDLIARAGQMANVLVARGVKPGDRVAVQVEKSVANIVLYLGTVRAGAVYLPLNTAYTLNELDYFIGDAEPSLVVCDPSKAEGLAPIAAKVKAKVETLGPDGKGSLTVAADKASSEFTTVARENDDLAAILYTSGTTGRSKGAMLTHDNLASNSLSLVDYWRFTDKDVLIHALPIYHTHGLFVATNVTLFARASMIFLPKLDPDLIIKLMARATVLMGVPTFYTRLLQNSALSRDTTKHMRLFISGSAPLLAETHREWSARTGHAVLERYGMTETNMNTSNPYDGERVPGAVGFPLPGVSLRVTDPETGKELPREEIGMIEVKGPNVFKGYWRMPEKTKAEFRDDGFFITGDLGKIDDKGYVHILGRGKDLVISGGFNVYPKEIESEIDAMPGVVESAVIGVPHADFGEGVTAVLVRQPGAGIDEAAVLKGLDGRLAKFKMPKRVFVVDELPRNTMGKVQKNVLRDTYKDIYAKK</sequence>
<dbReference type="Pfam" id="PF00501">
    <property type="entry name" value="AMP-binding"/>
    <property type="match status" value="1"/>
</dbReference>
<accession>A0A2M8QXV1</accession>
<protein>
    <submittedName>
        <fullName evidence="4">Malonyl-CoA synthase</fullName>
    </submittedName>
</protein>
<dbReference type="InterPro" id="IPR025110">
    <property type="entry name" value="AMP-bd_C"/>
</dbReference>
<dbReference type="Pfam" id="PF13193">
    <property type="entry name" value="AMP-binding_C"/>
    <property type="match status" value="1"/>
</dbReference>
<dbReference type="Gene3D" id="3.40.50.12780">
    <property type="entry name" value="N-terminal domain of ligase-like"/>
    <property type="match status" value="1"/>
</dbReference>
<organism evidence="4 5">
    <name type="scientific">Bradyrhizobium forestalis</name>
    <dbReference type="NCBI Taxonomy" id="1419263"/>
    <lineage>
        <taxon>Bacteria</taxon>
        <taxon>Pseudomonadati</taxon>
        <taxon>Pseudomonadota</taxon>
        <taxon>Alphaproteobacteria</taxon>
        <taxon>Hyphomicrobiales</taxon>
        <taxon>Nitrobacteraceae</taxon>
        <taxon>Bradyrhizobium</taxon>
    </lineage>
</organism>
<dbReference type="PANTHER" id="PTHR43201:SF8">
    <property type="entry name" value="ACYL-COA SYNTHETASE FAMILY MEMBER 3"/>
    <property type="match status" value="1"/>
</dbReference>
<evidence type="ECO:0000313" key="4">
    <source>
        <dbReference type="EMBL" id="PJG50410.1"/>
    </source>
</evidence>